<accession>A0A0B2S735</accession>
<evidence type="ECO:0000259" key="1">
    <source>
        <dbReference type="Pfam" id="PF14111"/>
    </source>
</evidence>
<feature type="non-terminal residue" evidence="2">
    <location>
        <position position="132"/>
    </location>
</feature>
<dbReference type="Pfam" id="PF14111">
    <property type="entry name" value="DUF4283"/>
    <property type="match status" value="1"/>
</dbReference>
<reference evidence="2" key="1">
    <citation type="submission" date="2014-07" db="EMBL/GenBank/DDBJ databases">
        <title>Identification of a novel salt tolerance gene in wild soybean by whole-genome sequencing.</title>
        <authorList>
            <person name="Lam H.-M."/>
            <person name="Qi X."/>
            <person name="Li M.-W."/>
            <person name="Liu X."/>
            <person name="Xie M."/>
            <person name="Ni M."/>
            <person name="Xu X."/>
        </authorList>
    </citation>
    <scope>NUCLEOTIDE SEQUENCE [LARGE SCALE GENOMIC DNA]</scope>
    <source>
        <tissue evidence="2">Root</tissue>
    </source>
</reference>
<organism evidence="2">
    <name type="scientific">Glycine soja</name>
    <name type="common">Wild soybean</name>
    <dbReference type="NCBI Taxonomy" id="3848"/>
    <lineage>
        <taxon>Eukaryota</taxon>
        <taxon>Viridiplantae</taxon>
        <taxon>Streptophyta</taxon>
        <taxon>Embryophyta</taxon>
        <taxon>Tracheophyta</taxon>
        <taxon>Spermatophyta</taxon>
        <taxon>Magnoliopsida</taxon>
        <taxon>eudicotyledons</taxon>
        <taxon>Gunneridae</taxon>
        <taxon>Pentapetalae</taxon>
        <taxon>rosids</taxon>
        <taxon>fabids</taxon>
        <taxon>Fabales</taxon>
        <taxon>Fabaceae</taxon>
        <taxon>Papilionoideae</taxon>
        <taxon>50 kb inversion clade</taxon>
        <taxon>NPAAA clade</taxon>
        <taxon>indigoferoid/millettioid clade</taxon>
        <taxon>Phaseoleae</taxon>
        <taxon>Glycine</taxon>
        <taxon>Glycine subgen. Soja</taxon>
    </lineage>
</organism>
<feature type="domain" description="DUF4283" evidence="1">
    <location>
        <begin position="3"/>
        <end position="50"/>
    </location>
</feature>
<dbReference type="AlphaFoldDB" id="A0A0B2S735"/>
<dbReference type="PANTHER" id="PTHR31286:SF153">
    <property type="entry name" value="DUF4283 DOMAIN PROTEIN"/>
    <property type="match status" value="1"/>
</dbReference>
<evidence type="ECO:0000313" key="2">
    <source>
        <dbReference type="EMBL" id="KHN42511.1"/>
    </source>
</evidence>
<proteinExistence type="predicted"/>
<dbReference type="EMBL" id="KN644414">
    <property type="protein sequence ID" value="KHN42511.1"/>
    <property type="molecule type" value="Genomic_DNA"/>
</dbReference>
<name>A0A0B2S735_GLYSO</name>
<protein>
    <recommendedName>
        <fullName evidence="1">DUF4283 domain-containing protein</fullName>
    </recommendedName>
</protein>
<sequence>LSLVWKPFQGIIISNLEAGRVLFQFYHVVDYQIVLKGGPGSFDRNMLILGVIKEGDDPKIVSLFCIPFLVQIHNLPMGFMSQMVGESIGNFIDQYLDYDEKNNVNYLRSFMRIGVLMDVQKPFMKSKIKKPG</sequence>
<dbReference type="InterPro" id="IPR025558">
    <property type="entry name" value="DUF4283"/>
</dbReference>
<dbReference type="InterPro" id="IPR040256">
    <property type="entry name" value="At4g02000-like"/>
</dbReference>
<dbReference type="Proteomes" id="UP000053555">
    <property type="component" value="Unassembled WGS sequence"/>
</dbReference>
<feature type="non-terminal residue" evidence="2">
    <location>
        <position position="1"/>
    </location>
</feature>
<dbReference type="PANTHER" id="PTHR31286">
    <property type="entry name" value="GLYCINE-RICH CELL WALL STRUCTURAL PROTEIN 1.8-LIKE"/>
    <property type="match status" value="1"/>
</dbReference>
<gene>
    <name evidence="2" type="ORF">glysoja_031447</name>
</gene>